<protein>
    <submittedName>
        <fullName evidence="1">Uncharacterized protein</fullName>
    </submittedName>
</protein>
<dbReference type="Proteomes" id="UP000322139">
    <property type="component" value="Unassembled WGS sequence"/>
</dbReference>
<evidence type="ECO:0000313" key="1">
    <source>
        <dbReference type="EMBL" id="TYS52214.1"/>
    </source>
</evidence>
<reference evidence="1 2" key="1">
    <citation type="submission" date="2019-08" db="EMBL/GenBank/DDBJ databases">
        <title>Bacillus genomes from the desert of Cuatro Cienegas, Coahuila.</title>
        <authorList>
            <person name="Olmedo-Alvarez G."/>
        </authorList>
    </citation>
    <scope>NUCLEOTIDE SEQUENCE [LARGE SCALE GENOMIC DNA]</scope>
    <source>
        <strain evidence="1 2">CH446_14T</strain>
    </source>
</reference>
<comment type="caution">
    <text evidence="1">The sequence shown here is derived from an EMBL/GenBank/DDBJ whole genome shotgun (WGS) entry which is preliminary data.</text>
</comment>
<proteinExistence type="predicted"/>
<organism evidence="1 2">
    <name type="scientific">Bacillus infantis</name>
    <dbReference type="NCBI Taxonomy" id="324767"/>
    <lineage>
        <taxon>Bacteria</taxon>
        <taxon>Bacillati</taxon>
        <taxon>Bacillota</taxon>
        <taxon>Bacilli</taxon>
        <taxon>Bacillales</taxon>
        <taxon>Bacillaceae</taxon>
        <taxon>Bacillus</taxon>
    </lineage>
</organism>
<dbReference type="EMBL" id="VTER01000001">
    <property type="protein sequence ID" value="TYS52214.1"/>
    <property type="molecule type" value="Genomic_DNA"/>
</dbReference>
<dbReference type="AlphaFoldDB" id="A0A5D4RR70"/>
<sequence>MSVIHDQFDAISIRNVHRQLKEIQMIATTNRCIDWELASALDQVTRAAGMLCNVIEEHLDGTRSDVDALYYIEEKLSAALSMAKKIDNRREPV</sequence>
<dbReference type="RefSeq" id="WP_148973190.1">
    <property type="nucleotide sequence ID" value="NZ_JAIVAP010000001.1"/>
</dbReference>
<name>A0A5D4RR70_9BACI</name>
<evidence type="ECO:0000313" key="2">
    <source>
        <dbReference type="Proteomes" id="UP000322139"/>
    </source>
</evidence>
<accession>A0A5D4RR70</accession>
<gene>
    <name evidence="1" type="ORF">FZD51_01890</name>
</gene>